<dbReference type="EMBL" id="MU118036">
    <property type="protein sequence ID" value="KAF9647337.1"/>
    <property type="molecule type" value="Genomic_DNA"/>
</dbReference>
<evidence type="ECO:0000313" key="2">
    <source>
        <dbReference type="Proteomes" id="UP000886501"/>
    </source>
</evidence>
<gene>
    <name evidence="1" type="ORF">BDM02DRAFT_2712524</name>
</gene>
<evidence type="ECO:0000313" key="1">
    <source>
        <dbReference type="EMBL" id="KAF9647337.1"/>
    </source>
</evidence>
<organism evidence="1 2">
    <name type="scientific">Thelephora ganbajun</name>
    <name type="common">Ganba fungus</name>
    <dbReference type="NCBI Taxonomy" id="370292"/>
    <lineage>
        <taxon>Eukaryota</taxon>
        <taxon>Fungi</taxon>
        <taxon>Dikarya</taxon>
        <taxon>Basidiomycota</taxon>
        <taxon>Agaricomycotina</taxon>
        <taxon>Agaricomycetes</taxon>
        <taxon>Thelephorales</taxon>
        <taxon>Thelephoraceae</taxon>
        <taxon>Thelephora</taxon>
    </lineage>
</organism>
<protein>
    <submittedName>
        <fullName evidence="1">Uncharacterized protein</fullName>
    </submittedName>
</protein>
<reference evidence="1" key="2">
    <citation type="journal article" date="2020" name="Nat. Commun.">
        <title>Large-scale genome sequencing of mycorrhizal fungi provides insights into the early evolution of symbiotic traits.</title>
        <authorList>
            <person name="Miyauchi S."/>
            <person name="Kiss E."/>
            <person name="Kuo A."/>
            <person name="Drula E."/>
            <person name="Kohler A."/>
            <person name="Sanchez-Garcia M."/>
            <person name="Morin E."/>
            <person name="Andreopoulos B."/>
            <person name="Barry K.W."/>
            <person name="Bonito G."/>
            <person name="Buee M."/>
            <person name="Carver A."/>
            <person name="Chen C."/>
            <person name="Cichocki N."/>
            <person name="Clum A."/>
            <person name="Culley D."/>
            <person name="Crous P.W."/>
            <person name="Fauchery L."/>
            <person name="Girlanda M."/>
            <person name="Hayes R.D."/>
            <person name="Keri Z."/>
            <person name="LaButti K."/>
            <person name="Lipzen A."/>
            <person name="Lombard V."/>
            <person name="Magnuson J."/>
            <person name="Maillard F."/>
            <person name="Murat C."/>
            <person name="Nolan M."/>
            <person name="Ohm R.A."/>
            <person name="Pangilinan J."/>
            <person name="Pereira M.F."/>
            <person name="Perotto S."/>
            <person name="Peter M."/>
            <person name="Pfister S."/>
            <person name="Riley R."/>
            <person name="Sitrit Y."/>
            <person name="Stielow J.B."/>
            <person name="Szollosi G."/>
            <person name="Zifcakova L."/>
            <person name="Stursova M."/>
            <person name="Spatafora J.W."/>
            <person name="Tedersoo L."/>
            <person name="Vaario L.M."/>
            <person name="Yamada A."/>
            <person name="Yan M."/>
            <person name="Wang P."/>
            <person name="Xu J."/>
            <person name="Bruns T."/>
            <person name="Baldrian P."/>
            <person name="Vilgalys R."/>
            <person name="Dunand C."/>
            <person name="Henrissat B."/>
            <person name="Grigoriev I.V."/>
            <person name="Hibbett D."/>
            <person name="Nagy L.G."/>
            <person name="Martin F.M."/>
        </authorList>
    </citation>
    <scope>NUCLEOTIDE SEQUENCE</scope>
    <source>
        <strain evidence="1">P2</strain>
    </source>
</reference>
<keyword evidence="2" id="KW-1185">Reference proteome</keyword>
<reference evidence="1" key="1">
    <citation type="submission" date="2019-10" db="EMBL/GenBank/DDBJ databases">
        <authorList>
            <consortium name="DOE Joint Genome Institute"/>
            <person name="Kuo A."/>
            <person name="Miyauchi S."/>
            <person name="Kiss E."/>
            <person name="Drula E."/>
            <person name="Kohler A."/>
            <person name="Sanchez-Garcia M."/>
            <person name="Andreopoulos B."/>
            <person name="Barry K.W."/>
            <person name="Bonito G."/>
            <person name="Buee M."/>
            <person name="Carver A."/>
            <person name="Chen C."/>
            <person name="Cichocki N."/>
            <person name="Clum A."/>
            <person name="Culley D."/>
            <person name="Crous P.W."/>
            <person name="Fauchery L."/>
            <person name="Girlanda M."/>
            <person name="Hayes R."/>
            <person name="Keri Z."/>
            <person name="Labutti K."/>
            <person name="Lipzen A."/>
            <person name="Lombard V."/>
            <person name="Magnuson J."/>
            <person name="Maillard F."/>
            <person name="Morin E."/>
            <person name="Murat C."/>
            <person name="Nolan M."/>
            <person name="Ohm R."/>
            <person name="Pangilinan J."/>
            <person name="Pereira M."/>
            <person name="Perotto S."/>
            <person name="Peter M."/>
            <person name="Riley R."/>
            <person name="Sitrit Y."/>
            <person name="Stielow B."/>
            <person name="Szollosi G."/>
            <person name="Zifcakova L."/>
            <person name="Stursova M."/>
            <person name="Spatafora J.W."/>
            <person name="Tedersoo L."/>
            <person name="Vaario L.-M."/>
            <person name="Yamada A."/>
            <person name="Yan M."/>
            <person name="Wang P."/>
            <person name="Xu J."/>
            <person name="Bruns T."/>
            <person name="Baldrian P."/>
            <person name="Vilgalys R."/>
            <person name="Henrissat B."/>
            <person name="Grigoriev I.V."/>
            <person name="Hibbett D."/>
            <person name="Nagy L.G."/>
            <person name="Martin F.M."/>
        </authorList>
    </citation>
    <scope>NUCLEOTIDE SEQUENCE</scope>
    <source>
        <strain evidence="1">P2</strain>
    </source>
</reference>
<name>A0ACB6ZCP6_THEGA</name>
<sequence length="235" mass="26553">MAPTFTFFKKRGLDQSGVLTAIIVLAVIASACTIFIVVILVSNWRSTRRIARRTVLERHISRLSEKSFSSPDAKIPVTNPAPIPKRRSSLFRRDGQRSPVRPDRPARPWGEDFSSVCVLSTRVRPKRRSSTIVMRTFSMRRSQRSMYPRPYPSTERPFILPTARTIAAPEKALARTCTRSVSLVGTGPGRLPHEDRDDCRPASSRAPFRKPHPLPFFIHERPNGDVAPEESMLPL</sequence>
<proteinExistence type="predicted"/>
<comment type="caution">
    <text evidence="1">The sequence shown here is derived from an EMBL/GenBank/DDBJ whole genome shotgun (WGS) entry which is preliminary data.</text>
</comment>
<dbReference type="Proteomes" id="UP000886501">
    <property type="component" value="Unassembled WGS sequence"/>
</dbReference>
<accession>A0ACB6ZCP6</accession>